<keyword evidence="1" id="KW-1133">Transmembrane helix</keyword>
<dbReference type="RefSeq" id="WP_120553332.1">
    <property type="nucleotide sequence ID" value="NZ_RAWK01000002.1"/>
</dbReference>
<protein>
    <recommendedName>
        <fullName evidence="4">Glycosyltransferase RgtA/B/C/D-like domain-containing protein</fullName>
    </recommendedName>
</protein>
<dbReference type="EMBL" id="RAWK01000002">
    <property type="protein sequence ID" value="RKH74661.1"/>
    <property type="molecule type" value="Genomic_DNA"/>
</dbReference>
<evidence type="ECO:0000313" key="2">
    <source>
        <dbReference type="EMBL" id="RKH74661.1"/>
    </source>
</evidence>
<feature type="transmembrane region" description="Helical" evidence="1">
    <location>
        <begin position="358"/>
        <end position="379"/>
    </location>
</feature>
<feature type="transmembrane region" description="Helical" evidence="1">
    <location>
        <begin position="325"/>
        <end position="343"/>
    </location>
</feature>
<name>A0A3A8R3N4_9BACT</name>
<sequence>MRAIPSRPFAVLTEAVCLLALVLACVKLSQGVEAVLDLALWDEADYLHRALTLPESGLPDPEWGPLYSLWYFALSRVWPDPVVLYYANTRWLVLLTSVACYALLRQAGARPGFALAASAVYLLSLAPHIQPRPTLLALLIILVASCAACRAATPEGAWARLGFGLLIASFARPECFLSFLGVSALLGLQLVRRIQREPARRRHAAATAAAYVGTTLVLMGLLGNPFSDTSNRRFYAFCQHFADGHDRRTGQVEVNPWARCEEVLQPVFGSASTLGAAVRANPGAFLAHVRWNVDRLPGEFHKVFTYGYGDVPLQPRNGAWTRTQVAHVLLLLVTLALPLVALVRRGRKAARALAAPRVAWRAVAAAGVMLPGLLSSVLYQPRHHYLVIPGVMGLALLAVLMHALEVPGTPPDEVAPLAGALLAALVVLAVPRLAFAQDGRGAPPKVLLQQVQALRGLGLDKHVAQGGSLGVLDTQGGLPVYLGVPFRRVPPWTRRQGESFPQYLRRERIELVFMDARLREEPRFQNDPSLESFLAAPGAFGYATRRLPGTDAVLALPAAWAH</sequence>
<dbReference type="Proteomes" id="UP000267003">
    <property type="component" value="Unassembled WGS sequence"/>
</dbReference>
<evidence type="ECO:0000313" key="3">
    <source>
        <dbReference type="Proteomes" id="UP000267003"/>
    </source>
</evidence>
<reference evidence="3" key="1">
    <citation type="submission" date="2018-09" db="EMBL/GenBank/DDBJ databases">
        <authorList>
            <person name="Livingstone P.G."/>
            <person name="Whitworth D.E."/>
        </authorList>
    </citation>
    <scope>NUCLEOTIDE SEQUENCE [LARGE SCALE GENOMIC DNA]</scope>
    <source>
        <strain evidence="3">AB050A</strain>
    </source>
</reference>
<evidence type="ECO:0000256" key="1">
    <source>
        <dbReference type="SAM" id="Phobius"/>
    </source>
</evidence>
<organism evidence="2 3">
    <name type="scientific">Corallococcus aberystwythensis</name>
    <dbReference type="NCBI Taxonomy" id="2316722"/>
    <lineage>
        <taxon>Bacteria</taxon>
        <taxon>Pseudomonadati</taxon>
        <taxon>Myxococcota</taxon>
        <taxon>Myxococcia</taxon>
        <taxon>Myxococcales</taxon>
        <taxon>Cystobacterineae</taxon>
        <taxon>Myxococcaceae</taxon>
        <taxon>Corallococcus</taxon>
    </lineage>
</organism>
<keyword evidence="3" id="KW-1185">Reference proteome</keyword>
<dbReference type="OrthoDB" id="5487508at2"/>
<proteinExistence type="predicted"/>
<gene>
    <name evidence="2" type="ORF">D7W81_00465</name>
</gene>
<keyword evidence="1" id="KW-0812">Transmembrane</keyword>
<feature type="transmembrane region" description="Helical" evidence="1">
    <location>
        <begin position="386"/>
        <end position="404"/>
    </location>
</feature>
<feature type="transmembrane region" description="Helical" evidence="1">
    <location>
        <begin position="203"/>
        <end position="223"/>
    </location>
</feature>
<keyword evidence="1" id="KW-0472">Membrane</keyword>
<dbReference type="PROSITE" id="PS51257">
    <property type="entry name" value="PROKAR_LIPOPROTEIN"/>
    <property type="match status" value="1"/>
</dbReference>
<accession>A0A3A8R3N4</accession>
<comment type="caution">
    <text evidence="2">The sequence shown here is derived from an EMBL/GenBank/DDBJ whole genome shotgun (WGS) entry which is preliminary data.</text>
</comment>
<feature type="transmembrane region" description="Helical" evidence="1">
    <location>
        <begin position="416"/>
        <end position="435"/>
    </location>
</feature>
<evidence type="ECO:0008006" key="4">
    <source>
        <dbReference type="Google" id="ProtNLM"/>
    </source>
</evidence>
<dbReference type="AlphaFoldDB" id="A0A3A8R3N4"/>